<keyword evidence="4" id="KW-1185">Reference proteome</keyword>
<keyword evidence="2" id="KW-1133">Transmembrane helix</keyword>
<comment type="caution">
    <text evidence="3">The sequence shown here is derived from an EMBL/GenBank/DDBJ whole genome shotgun (WGS) entry which is preliminary data.</text>
</comment>
<dbReference type="RefSeq" id="WP_263530429.1">
    <property type="nucleotide sequence ID" value="NZ_JAOVZB010000004.1"/>
</dbReference>
<evidence type="ECO:0000313" key="3">
    <source>
        <dbReference type="EMBL" id="MCV2403046.1"/>
    </source>
</evidence>
<keyword evidence="2" id="KW-0472">Membrane</keyword>
<dbReference type="Proteomes" id="UP001209713">
    <property type="component" value="Unassembled WGS sequence"/>
</dbReference>
<reference evidence="3 4" key="1">
    <citation type="submission" date="2022-10" db="EMBL/GenBank/DDBJ databases">
        <title>Marinomonas transparenta sp. nov. and Marinomonas sargassi sp. nov., isolated from marine alga (Sargassum natans (L.) Gaillon).</title>
        <authorList>
            <person name="Wang Y."/>
        </authorList>
    </citation>
    <scope>NUCLEOTIDE SEQUENCE [LARGE SCALE GENOMIC DNA]</scope>
    <source>
        <strain evidence="3 4">C2222</strain>
    </source>
</reference>
<feature type="compositionally biased region" description="Polar residues" evidence="1">
    <location>
        <begin position="100"/>
        <end position="112"/>
    </location>
</feature>
<evidence type="ECO:0000256" key="1">
    <source>
        <dbReference type="SAM" id="MobiDB-lite"/>
    </source>
</evidence>
<protein>
    <submittedName>
        <fullName evidence="3">DUF1043 domain-containing protein</fullName>
    </submittedName>
</protein>
<feature type="region of interest" description="Disordered" evidence="1">
    <location>
        <begin position="100"/>
        <end position="149"/>
    </location>
</feature>
<keyword evidence="2" id="KW-0812">Transmembrane</keyword>
<organism evidence="3 4">
    <name type="scientific">Marinomonas sargassi</name>
    <dbReference type="NCBI Taxonomy" id="2984494"/>
    <lineage>
        <taxon>Bacteria</taxon>
        <taxon>Pseudomonadati</taxon>
        <taxon>Pseudomonadota</taxon>
        <taxon>Gammaproteobacteria</taxon>
        <taxon>Oceanospirillales</taxon>
        <taxon>Oceanospirillaceae</taxon>
        <taxon>Marinomonas</taxon>
    </lineage>
</organism>
<proteinExistence type="predicted"/>
<evidence type="ECO:0000313" key="4">
    <source>
        <dbReference type="Proteomes" id="UP001209713"/>
    </source>
</evidence>
<feature type="transmembrane region" description="Helical" evidence="2">
    <location>
        <begin position="6"/>
        <end position="25"/>
    </location>
</feature>
<accession>A0ABT2YT52</accession>
<evidence type="ECO:0000256" key="2">
    <source>
        <dbReference type="SAM" id="Phobius"/>
    </source>
</evidence>
<sequence>MNLEEFNIIIFITGVIFGCIATSAFKGLTNKNSKKATDSASDIVTMTSLQQEIDNKQALIDNFFTDSNEKIIALEKQITSLKGTLTSNAKTLNVAIEGSSNEAQESIENTATAMPPLDYAPKTEEAEGMLSESFGLENKDPEQDIKRGL</sequence>
<gene>
    <name evidence="3" type="ORF">OFY17_09170</name>
</gene>
<dbReference type="EMBL" id="JAOVZB010000004">
    <property type="protein sequence ID" value="MCV2403046.1"/>
    <property type="molecule type" value="Genomic_DNA"/>
</dbReference>
<name>A0ABT2YT52_9GAMM</name>
<feature type="compositionally biased region" description="Basic and acidic residues" evidence="1">
    <location>
        <begin position="137"/>
        <end position="149"/>
    </location>
</feature>